<evidence type="ECO:0000313" key="5">
    <source>
        <dbReference type="RefSeq" id="XP_052738745.1"/>
    </source>
</evidence>
<feature type="domain" description="EGF-like" evidence="3">
    <location>
        <begin position="47"/>
        <end position="86"/>
    </location>
</feature>
<evidence type="ECO:0000259" key="3">
    <source>
        <dbReference type="PROSITE" id="PS50026"/>
    </source>
</evidence>
<dbReference type="PROSITE" id="PS50026">
    <property type="entry name" value="EGF_3"/>
    <property type="match status" value="1"/>
</dbReference>
<organism evidence="4 5">
    <name type="scientific">Bicyclus anynana</name>
    <name type="common">Squinting bush brown butterfly</name>
    <dbReference type="NCBI Taxonomy" id="110368"/>
    <lineage>
        <taxon>Eukaryota</taxon>
        <taxon>Metazoa</taxon>
        <taxon>Ecdysozoa</taxon>
        <taxon>Arthropoda</taxon>
        <taxon>Hexapoda</taxon>
        <taxon>Insecta</taxon>
        <taxon>Pterygota</taxon>
        <taxon>Neoptera</taxon>
        <taxon>Endopterygota</taxon>
        <taxon>Lepidoptera</taxon>
        <taxon>Glossata</taxon>
        <taxon>Ditrysia</taxon>
        <taxon>Papilionoidea</taxon>
        <taxon>Nymphalidae</taxon>
        <taxon>Satyrinae</taxon>
        <taxon>Satyrini</taxon>
        <taxon>Mycalesina</taxon>
        <taxon>Bicyclus</taxon>
    </lineage>
</organism>
<dbReference type="InterPro" id="IPR000742">
    <property type="entry name" value="EGF"/>
</dbReference>
<keyword evidence="4" id="KW-1185">Reference proteome</keyword>
<evidence type="ECO:0000256" key="1">
    <source>
        <dbReference type="PROSITE-ProRule" id="PRU00076"/>
    </source>
</evidence>
<evidence type="ECO:0000313" key="4">
    <source>
        <dbReference type="Proteomes" id="UP001652582"/>
    </source>
</evidence>
<dbReference type="PROSITE" id="PS01186">
    <property type="entry name" value="EGF_2"/>
    <property type="match status" value="1"/>
</dbReference>
<sequence length="102" mass="10897">MEGKIYLASLALIALSYGVQGQRYYNYNARGYVGRNLFEHGRSISDDQVRCGPSTCGVGAHCTHGSVRPVCACLPGYSGDPLSQCVKIECVGKFWCSGVGAD</sequence>
<keyword evidence="2" id="KW-0732">Signal</keyword>
<comment type="caution">
    <text evidence="1">Lacks conserved residue(s) required for the propagation of feature annotation.</text>
</comment>
<feature type="signal peptide" evidence="2">
    <location>
        <begin position="1"/>
        <end position="21"/>
    </location>
</feature>
<evidence type="ECO:0000256" key="2">
    <source>
        <dbReference type="SAM" id="SignalP"/>
    </source>
</evidence>
<feature type="chain" id="PRO_5047315955" evidence="2">
    <location>
        <begin position="22"/>
        <end position="102"/>
    </location>
</feature>
<gene>
    <name evidence="5" type="primary">LOC128198295</name>
</gene>
<reference evidence="5" key="1">
    <citation type="submission" date="2025-08" db="UniProtKB">
        <authorList>
            <consortium name="RefSeq"/>
        </authorList>
    </citation>
    <scope>IDENTIFICATION</scope>
</reference>
<dbReference type="GeneID" id="128198295"/>
<dbReference type="RefSeq" id="XP_052738745.1">
    <property type="nucleotide sequence ID" value="XM_052882785.1"/>
</dbReference>
<proteinExistence type="predicted"/>
<name>A0ABM3LI42_BICAN</name>
<accession>A0ABM3LI42</accession>
<keyword evidence="1" id="KW-0245">EGF-like domain</keyword>
<dbReference type="Proteomes" id="UP001652582">
    <property type="component" value="Chromosome 8"/>
</dbReference>
<protein>
    <submittedName>
        <fullName evidence="5">Uncharacterized protein LOC128198295</fullName>
    </submittedName>
</protein>